<keyword evidence="7" id="KW-0137">Centromere</keyword>
<dbReference type="GO" id="GO:0000775">
    <property type="term" value="C:chromosome, centromeric region"/>
    <property type="evidence" value="ECO:0007669"/>
    <property type="project" value="UniProtKB-SubCell"/>
</dbReference>
<dbReference type="GeneID" id="114477010"/>
<evidence type="ECO:0000256" key="7">
    <source>
        <dbReference type="ARBA" id="ARBA00023328"/>
    </source>
</evidence>
<evidence type="ECO:0000256" key="5">
    <source>
        <dbReference type="ARBA" id="ARBA00022454"/>
    </source>
</evidence>
<protein>
    <recommendedName>
        <fullName evidence="4">Centromere protein L</fullName>
    </recommendedName>
</protein>
<accession>A0A8C5I725</accession>
<sequence length="362" mass="40373">MDRATTSAASTPHRSALVKRRSKSKSHRQSYRSCSGGAASRIGLTPALTARRLNTSRKAPKSLNITERVNAEHLALLVKTKWKLCYATPLYQFRHTMLKSYARQLSAFIVAEKQRGLAVEVEGAQNHFRASFSVLQGLAEADDPETILIQIHSKPLFSSSEEPQRCVWSGWLSCINGNLDYLHSLPQGFTCLPLFGSSGTEVLTTLVKSWCQKTFDCSFGPLEINYTSLQWFMALLTNCHTESNIQHLKMIWSIPVEPPLQVAFTVSPQDAWELWSSVRTATRDLADPGGCIDFEEVERFTQGLKSHFYRHFRLDLSAGSLKEVSTALGGASINGRVKISNSRYMITTLALLTECALLKMPI</sequence>
<dbReference type="GO" id="GO:0005634">
    <property type="term" value="C:nucleus"/>
    <property type="evidence" value="ECO:0007669"/>
    <property type="project" value="UniProtKB-SubCell"/>
</dbReference>
<feature type="region of interest" description="Disordered" evidence="8">
    <location>
        <begin position="1"/>
        <end position="38"/>
    </location>
</feature>
<organism evidence="9 10">
    <name type="scientific">Gouania willdenowi</name>
    <name type="common">Blunt-snouted clingfish</name>
    <name type="synonym">Lepadogaster willdenowi</name>
    <dbReference type="NCBI Taxonomy" id="441366"/>
    <lineage>
        <taxon>Eukaryota</taxon>
        <taxon>Metazoa</taxon>
        <taxon>Chordata</taxon>
        <taxon>Craniata</taxon>
        <taxon>Vertebrata</taxon>
        <taxon>Euteleostomi</taxon>
        <taxon>Actinopterygii</taxon>
        <taxon>Neopterygii</taxon>
        <taxon>Teleostei</taxon>
        <taxon>Neoteleostei</taxon>
        <taxon>Acanthomorphata</taxon>
        <taxon>Ovalentaria</taxon>
        <taxon>Blenniimorphae</taxon>
        <taxon>Blenniiformes</taxon>
        <taxon>Gobiesocoidei</taxon>
        <taxon>Gobiesocidae</taxon>
        <taxon>Gobiesocinae</taxon>
        <taxon>Gouania</taxon>
    </lineage>
</organism>
<reference evidence="9" key="1">
    <citation type="submission" date="2020-06" db="EMBL/GenBank/DDBJ databases">
        <authorList>
            <consortium name="Wellcome Sanger Institute Data Sharing"/>
        </authorList>
    </citation>
    <scope>NUCLEOTIDE SEQUENCE [LARGE SCALE GENOMIC DNA]</scope>
</reference>
<evidence type="ECO:0000256" key="3">
    <source>
        <dbReference type="ARBA" id="ARBA00011060"/>
    </source>
</evidence>
<dbReference type="CTD" id="91687"/>
<dbReference type="OrthoDB" id="8864979at2759"/>
<dbReference type="Pfam" id="PF13092">
    <property type="entry name" value="CENP-L"/>
    <property type="match status" value="1"/>
</dbReference>
<proteinExistence type="inferred from homology"/>
<evidence type="ECO:0000313" key="10">
    <source>
        <dbReference type="Proteomes" id="UP000694680"/>
    </source>
</evidence>
<name>A0A8C5I725_GOUWI</name>
<evidence type="ECO:0000256" key="4">
    <source>
        <dbReference type="ARBA" id="ARBA00016380"/>
    </source>
</evidence>
<feature type="compositionally biased region" description="Basic residues" evidence="8">
    <location>
        <begin position="16"/>
        <end position="30"/>
    </location>
</feature>
<reference evidence="9" key="2">
    <citation type="submission" date="2025-08" db="UniProtKB">
        <authorList>
            <consortium name="Ensembl"/>
        </authorList>
    </citation>
    <scope>IDENTIFICATION</scope>
</reference>
<dbReference type="InterPro" id="IPR025204">
    <property type="entry name" value="CENP-L"/>
</dbReference>
<keyword evidence="5" id="KW-0158">Chromosome</keyword>
<keyword evidence="6" id="KW-0539">Nucleus</keyword>
<reference evidence="9" key="3">
    <citation type="submission" date="2025-09" db="UniProtKB">
        <authorList>
            <consortium name="Ensembl"/>
        </authorList>
    </citation>
    <scope>IDENTIFICATION</scope>
</reference>
<dbReference type="Proteomes" id="UP000694680">
    <property type="component" value="Chromosome 2"/>
</dbReference>
<dbReference type="PANTHER" id="PTHR31740:SF2">
    <property type="entry name" value="CENTROMERE PROTEIN L"/>
    <property type="match status" value="1"/>
</dbReference>
<evidence type="ECO:0000256" key="2">
    <source>
        <dbReference type="ARBA" id="ARBA00004584"/>
    </source>
</evidence>
<dbReference type="PANTHER" id="PTHR31740">
    <property type="entry name" value="CENTROMERE PROTEIN L"/>
    <property type="match status" value="1"/>
</dbReference>
<evidence type="ECO:0000313" key="9">
    <source>
        <dbReference type="Ensembl" id="ENSGWIP00000055063.1"/>
    </source>
</evidence>
<dbReference type="Ensembl" id="ENSGWIT00000059305.1">
    <property type="protein sequence ID" value="ENSGWIP00000055063.1"/>
    <property type="gene ID" value="ENSGWIG00000026242.1"/>
</dbReference>
<evidence type="ECO:0000256" key="6">
    <source>
        <dbReference type="ARBA" id="ARBA00023242"/>
    </source>
</evidence>
<keyword evidence="10" id="KW-1185">Reference proteome</keyword>
<evidence type="ECO:0000256" key="1">
    <source>
        <dbReference type="ARBA" id="ARBA00004123"/>
    </source>
</evidence>
<dbReference type="AlphaFoldDB" id="A0A8C5I725"/>
<comment type="subcellular location">
    <subcellularLocation>
        <location evidence="2">Chromosome</location>
        <location evidence="2">Centromere</location>
    </subcellularLocation>
    <subcellularLocation>
        <location evidence="1">Nucleus</location>
    </subcellularLocation>
</comment>
<dbReference type="RefSeq" id="XP_028324838.1">
    <property type="nucleotide sequence ID" value="XM_028469037.1"/>
</dbReference>
<feature type="compositionally biased region" description="Polar residues" evidence="8">
    <location>
        <begin position="1"/>
        <end position="13"/>
    </location>
</feature>
<gene>
    <name evidence="9" type="primary">cenpl</name>
</gene>
<comment type="similarity">
    <text evidence="3">Belongs to the CENP-L/IML3 family.</text>
</comment>
<evidence type="ECO:0000256" key="8">
    <source>
        <dbReference type="SAM" id="MobiDB-lite"/>
    </source>
</evidence>